<proteinExistence type="predicted"/>
<evidence type="ECO:0000313" key="2">
    <source>
        <dbReference type="EMBL" id="OSX78120.1"/>
    </source>
</evidence>
<name>A0A1X6PBK1_PORUM</name>
<evidence type="ECO:0000313" key="3">
    <source>
        <dbReference type="Proteomes" id="UP000218209"/>
    </source>
</evidence>
<sequence>MPADAPACTRQPVRPSPTTGRRAEVEGELVVPPVVHMHGGHMGDAMAELSAGYHVWMDAEPAYSVRNLVARLFLQKPAVSGRLIRLGCLFSDDLRAGFLRDKFAGTRLPPDDDRTPAQARADRGAFEAIVNLANYCTAFGLDTPCKQAVVTQALRVAERGNHHLVASTLTAVKNDWQKHAVSATHGGKITTITTYAGYIRRFCAWAADNVISAVGVMPLNRHVVVSWLEVEATRRL</sequence>
<protein>
    <submittedName>
        <fullName evidence="2">Uncharacterized protein</fullName>
    </submittedName>
</protein>
<accession>A0A1X6PBK1</accession>
<dbReference type="Proteomes" id="UP000218209">
    <property type="component" value="Unassembled WGS sequence"/>
</dbReference>
<dbReference type="AlphaFoldDB" id="A0A1X6PBK1"/>
<reference evidence="2 3" key="1">
    <citation type="submission" date="2017-03" db="EMBL/GenBank/DDBJ databases">
        <title>WGS assembly of Porphyra umbilicalis.</title>
        <authorList>
            <person name="Brawley S.H."/>
            <person name="Blouin N.A."/>
            <person name="Ficko-Blean E."/>
            <person name="Wheeler G.L."/>
            <person name="Lohr M."/>
            <person name="Goodson H.V."/>
            <person name="Jenkins J.W."/>
            <person name="Blaby-Haas C.E."/>
            <person name="Helliwell K.E."/>
            <person name="Chan C."/>
            <person name="Marriage T."/>
            <person name="Bhattacharya D."/>
            <person name="Klein A.S."/>
            <person name="Badis Y."/>
            <person name="Brodie J."/>
            <person name="Cao Y."/>
            <person name="Collen J."/>
            <person name="Dittami S.M."/>
            <person name="Gachon C.M."/>
            <person name="Green B.R."/>
            <person name="Karpowicz S."/>
            <person name="Kim J.W."/>
            <person name="Kudahl U."/>
            <person name="Lin S."/>
            <person name="Michel G."/>
            <person name="Mittag M."/>
            <person name="Olson B.J."/>
            <person name="Pangilinan J."/>
            <person name="Peng Y."/>
            <person name="Qiu H."/>
            <person name="Shu S."/>
            <person name="Singer J.T."/>
            <person name="Smith A.G."/>
            <person name="Sprecher B.N."/>
            <person name="Wagner V."/>
            <person name="Wang W."/>
            <person name="Wang Z.-Y."/>
            <person name="Yan J."/>
            <person name="Yarish C."/>
            <person name="Zoeuner-Riek S."/>
            <person name="Zhuang Y."/>
            <person name="Zou Y."/>
            <person name="Lindquist E.A."/>
            <person name="Grimwood J."/>
            <person name="Barry K."/>
            <person name="Rokhsar D.S."/>
            <person name="Schmutz J."/>
            <person name="Stiller J.W."/>
            <person name="Grossman A.R."/>
            <person name="Prochnik S.E."/>
        </authorList>
    </citation>
    <scope>NUCLEOTIDE SEQUENCE [LARGE SCALE GENOMIC DNA]</scope>
    <source>
        <strain evidence="2">4086291</strain>
    </source>
</reference>
<evidence type="ECO:0000256" key="1">
    <source>
        <dbReference type="SAM" id="MobiDB-lite"/>
    </source>
</evidence>
<organism evidence="2 3">
    <name type="scientific">Porphyra umbilicalis</name>
    <name type="common">Purple laver</name>
    <name type="synonym">Red alga</name>
    <dbReference type="NCBI Taxonomy" id="2786"/>
    <lineage>
        <taxon>Eukaryota</taxon>
        <taxon>Rhodophyta</taxon>
        <taxon>Bangiophyceae</taxon>
        <taxon>Bangiales</taxon>
        <taxon>Bangiaceae</taxon>
        <taxon>Porphyra</taxon>
    </lineage>
</organism>
<feature type="non-terminal residue" evidence="2">
    <location>
        <position position="236"/>
    </location>
</feature>
<feature type="region of interest" description="Disordered" evidence="1">
    <location>
        <begin position="1"/>
        <end position="23"/>
    </location>
</feature>
<dbReference type="EMBL" id="KV918820">
    <property type="protein sequence ID" value="OSX78120.1"/>
    <property type="molecule type" value="Genomic_DNA"/>
</dbReference>
<keyword evidence="3" id="KW-1185">Reference proteome</keyword>
<gene>
    <name evidence="2" type="ORF">BU14_0120s0004</name>
</gene>